<dbReference type="GO" id="GO:0006508">
    <property type="term" value="P:proteolysis"/>
    <property type="evidence" value="ECO:0007669"/>
    <property type="project" value="InterPro"/>
</dbReference>
<dbReference type="InterPro" id="IPR038656">
    <property type="entry name" value="Peptidase_G1_sf"/>
</dbReference>
<dbReference type="STRING" id="1353009.A0A1Y2IKR1"/>
<name>A0A1Y2IKR1_TRAC3</name>
<dbReference type="Gene3D" id="2.60.120.700">
    <property type="entry name" value="Peptidase G1"/>
    <property type="match status" value="1"/>
</dbReference>
<dbReference type="Pfam" id="PF01828">
    <property type="entry name" value="Peptidase_A4"/>
    <property type="match status" value="1"/>
</dbReference>
<dbReference type="GO" id="GO:0030246">
    <property type="term" value="F:carbohydrate binding"/>
    <property type="evidence" value="ECO:0007669"/>
    <property type="project" value="UniProtKB-KW"/>
</dbReference>
<dbReference type="OrthoDB" id="2862635at2759"/>
<evidence type="ECO:0000256" key="3">
    <source>
        <dbReference type="SAM" id="SignalP"/>
    </source>
</evidence>
<feature type="active site" description="Proton acceptor" evidence="1">
    <location>
        <position position="206"/>
    </location>
</feature>
<dbReference type="EMBL" id="KZ084109">
    <property type="protein sequence ID" value="OSD01726.1"/>
    <property type="molecule type" value="Genomic_DNA"/>
</dbReference>
<proteinExistence type="predicted"/>
<accession>A0A1Y2IKR1</accession>
<keyword evidence="4" id="KW-0430">Lectin</keyword>
<dbReference type="InterPro" id="IPR000250">
    <property type="entry name" value="Peptidase_G1"/>
</dbReference>
<feature type="chain" id="PRO_5013299604" evidence="3">
    <location>
        <begin position="20"/>
        <end position="273"/>
    </location>
</feature>
<dbReference type="PANTHER" id="PTHR37536">
    <property type="entry name" value="PUTATIVE (AFU_ORTHOLOGUE AFUA_3G02970)-RELATED"/>
    <property type="match status" value="1"/>
</dbReference>
<keyword evidence="5" id="KW-1185">Reference proteome</keyword>
<protein>
    <submittedName>
        <fullName evidence="4">Concanavalin A-like lectin/glucanase</fullName>
    </submittedName>
</protein>
<feature type="region of interest" description="Disordered" evidence="2">
    <location>
        <begin position="36"/>
        <end position="65"/>
    </location>
</feature>
<evidence type="ECO:0000313" key="4">
    <source>
        <dbReference type="EMBL" id="OSD01726.1"/>
    </source>
</evidence>
<dbReference type="GO" id="GO:0070007">
    <property type="term" value="F:glutamic-type endopeptidase activity"/>
    <property type="evidence" value="ECO:0007669"/>
    <property type="project" value="InterPro"/>
</dbReference>
<reference evidence="4 5" key="1">
    <citation type="journal article" date="2015" name="Biotechnol. Biofuels">
        <title>Enhanced degradation of softwood versus hardwood by the white-rot fungus Pycnoporus coccineus.</title>
        <authorList>
            <person name="Couturier M."/>
            <person name="Navarro D."/>
            <person name="Chevret D."/>
            <person name="Henrissat B."/>
            <person name="Piumi F."/>
            <person name="Ruiz-Duenas F.J."/>
            <person name="Martinez A.T."/>
            <person name="Grigoriev I.V."/>
            <person name="Riley R."/>
            <person name="Lipzen A."/>
            <person name="Berrin J.G."/>
            <person name="Master E.R."/>
            <person name="Rosso M.N."/>
        </authorList>
    </citation>
    <scope>NUCLEOTIDE SEQUENCE [LARGE SCALE GENOMIC DNA]</scope>
    <source>
        <strain evidence="4 5">BRFM310</strain>
    </source>
</reference>
<organism evidence="4 5">
    <name type="scientific">Trametes coccinea (strain BRFM310)</name>
    <name type="common">Pycnoporus coccineus</name>
    <dbReference type="NCBI Taxonomy" id="1353009"/>
    <lineage>
        <taxon>Eukaryota</taxon>
        <taxon>Fungi</taxon>
        <taxon>Dikarya</taxon>
        <taxon>Basidiomycota</taxon>
        <taxon>Agaricomycotina</taxon>
        <taxon>Agaricomycetes</taxon>
        <taxon>Polyporales</taxon>
        <taxon>Polyporaceae</taxon>
        <taxon>Trametes</taxon>
    </lineage>
</organism>
<keyword evidence="3" id="KW-0732">Signal</keyword>
<dbReference type="CDD" id="cd13426">
    <property type="entry name" value="Peptidase_G1"/>
    <property type="match status" value="1"/>
</dbReference>
<dbReference type="Proteomes" id="UP000193067">
    <property type="component" value="Unassembled WGS sequence"/>
</dbReference>
<sequence length="273" mass="28872">MRLISTLAFGFLALTSALARPSTFVERAVRRGRPALPAASLAEQKPSPVSAASSAHPTTRSSNWAGVVLPSPPQGENFTVVQGTFAVPALAPSSYAAASIWVGVDGWQQSADAQGLFQAGVDCWVEDGETTYDAWYEWVPDGSYNFTGFAVSAGDVLTYRLVAASEREGTIYVENETTGEAVTRLLAAPPLANSQLALQSVEWIMEDFFWYGQVPLANFGSIHFTNTSAKTGAGTTVGLSNATIIDLVLSGDDEPRTATTIDSDSSATISYVS</sequence>
<dbReference type="SUPFAM" id="SSF49899">
    <property type="entry name" value="Concanavalin A-like lectins/glucanases"/>
    <property type="match status" value="1"/>
</dbReference>
<dbReference type="PRINTS" id="PR00977">
    <property type="entry name" value="SCYTLDPTASE"/>
</dbReference>
<gene>
    <name evidence="4" type="ORF">PYCCODRAFT_1478179</name>
</gene>
<evidence type="ECO:0000313" key="5">
    <source>
        <dbReference type="Proteomes" id="UP000193067"/>
    </source>
</evidence>
<evidence type="ECO:0000256" key="2">
    <source>
        <dbReference type="SAM" id="MobiDB-lite"/>
    </source>
</evidence>
<dbReference type="InterPro" id="IPR013320">
    <property type="entry name" value="ConA-like_dom_sf"/>
</dbReference>
<evidence type="ECO:0000256" key="1">
    <source>
        <dbReference type="PIRSR" id="PIRSR600250-50"/>
    </source>
</evidence>
<dbReference type="PANTHER" id="PTHR37536:SF1">
    <property type="entry name" value="ASPERGILLOPEPSIN, PUTAITVE (AFU_ORTHOLOGUE AFUA_7G01200)"/>
    <property type="match status" value="1"/>
</dbReference>
<dbReference type="AlphaFoldDB" id="A0A1Y2IKR1"/>
<feature type="signal peptide" evidence="3">
    <location>
        <begin position="1"/>
        <end position="19"/>
    </location>
</feature>